<organism evidence="2 3">
    <name type="scientific">Dorea formicigenerans ATCC 27755</name>
    <dbReference type="NCBI Taxonomy" id="411461"/>
    <lineage>
        <taxon>Bacteria</taxon>
        <taxon>Bacillati</taxon>
        <taxon>Bacillota</taxon>
        <taxon>Clostridia</taxon>
        <taxon>Lachnospirales</taxon>
        <taxon>Lachnospiraceae</taxon>
        <taxon>Dorea</taxon>
    </lineage>
</organism>
<protein>
    <submittedName>
        <fullName evidence="2">Uncharacterized protein</fullName>
    </submittedName>
</protein>
<evidence type="ECO:0000256" key="1">
    <source>
        <dbReference type="SAM" id="Phobius"/>
    </source>
</evidence>
<dbReference type="EMBL" id="AAXA02000009">
    <property type="protein sequence ID" value="EDR47962.1"/>
    <property type="molecule type" value="Genomic_DNA"/>
</dbReference>
<reference evidence="2 3" key="2">
    <citation type="submission" date="2007-10" db="EMBL/GenBank/DDBJ databases">
        <authorList>
            <person name="Fulton L."/>
            <person name="Clifton S."/>
            <person name="Fulton B."/>
            <person name="Xu J."/>
            <person name="Minx P."/>
            <person name="Pepin K.H."/>
            <person name="Johnson M."/>
            <person name="Thiruvilangam P."/>
            <person name="Bhonagiri V."/>
            <person name="Nash W.E."/>
            <person name="Wang C."/>
            <person name="Mardis E.R."/>
            <person name="Wilson R.K."/>
        </authorList>
    </citation>
    <scope>NUCLEOTIDE SEQUENCE [LARGE SCALE GENOMIC DNA]</scope>
    <source>
        <strain evidence="2 3">ATCC 27755</strain>
    </source>
</reference>
<dbReference type="Proteomes" id="UP000005359">
    <property type="component" value="Unassembled WGS sequence"/>
</dbReference>
<evidence type="ECO:0000313" key="2">
    <source>
        <dbReference type="EMBL" id="EDR47962.1"/>
    </source>
</evidence>
<dbReference type="PaxDb" id="411461-DORFOR_00619"/>
<accession>B0G2Z8</accession>
<proteinExistence type="predicted"/>
<feature type="transmembrane region" description="Helical" evidence="1">
    <location>
        <begin position="12"/>
        <end position="33"/>
    </location>
</feature>
<reference evidence="2 3" key="1">
    <citation type="submission" date="2007-10" db="EMBL/GenBank/DDBJ databases">
        <title>Draft genome sequence of Dorea formicigenerans(ATCC 27755).</title>
        <authorList>
            <person name="Sudarsanam P."/>
            <person name="Ley R."/>
            <person name="Guruge J."/>
            <person name="Turnbaugh P.J."/>
            <person name="Mahowald M."/>
            <person name="Liep D."/>
            <person name="Gordon J."/>
        </authorList>
    </citation>
    <scope>NUCLEOTIDE SEQUENCE [LARGE SCALE GENOMIC DNA]</scope>
    <source>
        <strain evidence="2 3">ATCC 27755</strain>
    </source>
</reference>
<dbReference type="AlphaFoldDB" id="B0G2Z8"/>
<dbReference type="STRING" id="411461.DORFOR_00619"/>
<comment type="caution">
    <text evidence="2">The sequence shown here is derived from an EMBL/GenBank/DDBJ whole genome shotgun (WGS) entry which is preliminary data.</text>
</comment>
<keyword evidence="1" id="KW-0472">Membrane</keyword>
<keyword evidence="1" id="KW-1133">Transmembrane helix</keyword>
<sequence length="40" mass="4939">MIYHVHKKLPSSAFFICIFAHFFAHFYILKFYIHFSIIFI</sequence>
<gene>
    <name evidence="2" type="ORF">DORFOR_00619</name>
</gene>
<name>B0G2Z8_9FIRM</name>
<evidence type="ECO:0000313" key="3">
    <source>
        <dbReference type="Proteomes" id="UP000005359"/>
    </source>
</evidence>
<keyword evidence="1" id="KW-0812">Transmembrane</keyword>